<dbReference type="PANTHER" id="PTHR32552:SF81">
    <property type="entry name" value="TONB-DEPENDENT OUTER MEMBRANE RECEPTOR"/>
    <property type="match status" value="1"/>
</dbReference>
<feature type="region of interest" description="Disordered" evidence="11">
    <location>
        <begin position="58"/>
        <end position="77"/>
    </location>
</feature>
<evidence type="ECO:0000256" key="7">
    <source>
        <dbReference type="ARBA" id="ARBA00023065"/>
    </source>
</evidence>
<evidence type="ECO:0000256" key="11">
    <source>
        <dbReference type="SAM" id="MobiDB-lite"/>
    </source>
</evidence>
<protein>
    <submittedName>
        <fullName evidence="12">TonB-dependent receptor</fullName>
    </submittedName>
</protein>
<evidence type="ECO:0000256" key="4">
    <source>
        <dbReference type="ARBA" id="ARBA00022496"/>
    </source>
</evidence>
<evidence type="ECO:0000313" key="13">
    <source>
        <dbReference type="Proteomes" id="UP000663088"/>
    </source>
</evidence>
<evidence type="ECO:0000256" key="3">
    <source>
        <dbReference type="ARBA" id="ARBA00022452"/>
    </source>
</evidence>
<keyword evidence="9" id="KW-0472">Membrane</keyword>
<accession>A0ABX7PXT5</accession>
<keyword evidence="8" id="KW-0798">TonB box</keyword>
<dbReference type="InterPro" id="IPR039426">
    <property type="entry name" value="TonB-dep_rcpt-like"/>
</dbReference>
<name>A0ABX7PXT5_9BACT</name>
<evidence type="ECO:0000313" key="12">
    <source>
        <dbReference type="EMBL" id="QSR87399.1"/>
    </source>
</evidence>
<comment type="subcellular location">
    <subcellularLocation>
        <location evidence="1">Cell outer membrane</location>
        <topology evidence="1">Multi-pass membrane protein</topology>
    </subcellularLocation>
</comment>
<keyword evidence="12" id="KW-0675">Receptor</keyword>
<keyword evidence="5" id="KW-0812">Transmembrane</keyword>
<dbReference type="PANTHER" id="PTHR32552">
    <property type="entry name" value="FERRICHROME IRON RECEPTOR-RELATED"/>
    <property type="match status" value="1"/>
</dbReference>
<dbReference type="SUPFAM" id="SSF56935">
    <property type="entry name" value="Porins"/>
    <property type="match status" value="1"/>
</dbReference>
<gene>
    <name evidence="12" type="ORF">EM20IM_03465</name>
</gene>
<dbReference type="EMBL" id="CP065956">
    <property type="protein sequence ID" value="QSR87399.1"/>
    <property type="molecule type" value="Genomic_DNA"/>
</dbReference>
<dbReference type="Proteomes" id="UP000663088">
    <property type="component" value="Chromosome"/>
</dbReference>
<keyword evidence="13" id="KW-1185">Reference proteome</keyword>
<evidence type="ECO:0000256" key="1">
    <source>
        <dbReference type="ARBA" id="ARBA00004571"/>
    </source>
</evidence>
<organism evidence="12 13">
    <name type="scientific">Candidatus Methylacidiphilum infernorum</name>
    <dbReference type="NCBI Taxonomy" id="511746"/>
    <lineage>
        <taxon>Bacteria</taxon>
        <taxon>Pseudomonadati</taxon>
        <taxon>Verrucomicrobiota</taxon>
        <taxon>Methylacidiphilae</taxon>
        <taxon>Methylacidiphilales</taxon>
        <taxon>Methylacidiphilaceae</taxon>
        <taxon>Methylacidiphilum (ex Ratnadevi et al. 2023)</taxon>
    </lineage>
</organism>
<dbReference type="InterPro" id="IPR037066">
    <property type="entry name" value="Plug_dom_sf"/>
</dbReference>
<sequence length="821" mass="92331">MQAPLRVVLASVVFLASGSFFSSPFLYPQVLEDLKKSSPLASTLPEEIVPEYLDSFLADEPENPSQDGDSTASSDQAGIAQGSQSIKILSQSSLKNINFQNVNELSAYQVGINQTQITGSPQAEPILRGLPATRYRNGILVGFSRDAQYGPLLNPNMDENMDMVMGPSNIIFGPQELAGGYLNEITKSPYFDRFKGEASYTVGMYGTNFWNLDLGGPIKNNLAYRLDYFGQDGSSYYNYYYGSYLRRESGYIALSYKPYENLSIDYNAEIDSNSLNPPAGLNRPTQQLINNRLYLTGPFAGWYDQNGIFHSGIGTSPPGEGYAVNWGPLVPIDPRTNLLNNPINSTEQLYAVSQLIETLNISSNFKIVNNSMFEYYSTFIDQMIPGDFWSVLPAGYNFDDRMECLGNFSTSLRNLSIDNNFDGGVEIRYYSDREYSGVWHSPINTWDLTKPLLDNDFSPLVSYSQALLFSNPYLTDIPVPGYPGFYFNSHNFLSTASTFYKLSPFYQHKMDLTKKLNIVVGTRSDLYIVHASSPPGTPAPLFLESNMTAILPQVYTGVVYDPFSWMNTHFSYFFGQNPFPSAYGSFAPDFTATYYHLTNQYFEIGTNFTLYKDKLSVNVSGFYQDGFIPAYVLPEGSVATTQAYLKGGQLQATWNPLHNISLNAGYAFIDAHENWTGSPIGPFTTQPYPSNVAKQLGLHVDPYVFVAPLDYPFIGFPRNYGNATLSYQSKQGYGFSVWAIIQSGQFLNYDYTVRIPTWYTLNARLFYTTSKWEISLYFYNITDEKYWAAGAPGFISARSFNYDFITPQLPFWIQGTLRIFF</sequence>
<dbReference type="Gene3D" id="2.40.170.20">
    <property type="entry name" value="TonB-dependent receptor, beta-barrel domain"/>
    <property type="match status" value="1"/>
</dbReference>
<evidence type="ECO:0000256" key="10">
    <source>
        <dbReference type="ARBA" id="ARBA00023237"/>
    </source>
</evidence>
<keyword evidence="7" id="KW-0406">Ion transport</keyword>
<keyword evidence="3" id="KW-1134">Transmembrane beta strand</keyword>
<evidence type="ECO:0000256" key="5">
    <source>
        <dbReference type="ARBA" id="ARBA00022692"/>
    </source>
</evidence>
<keyword evidence="6" id="KW-0408">Iron</keyword>
<dbReference type="Gene3D" id="2.170.130.10">
    <property type="entry name" value="TonB-dependent receptor, plug domain"/>
    <property type="match status" value="1"/>
</dbReference>
<keyword evidence="2" id="KW-0813">Transport</keyword>
<evidence type="ECO:0000256" key="8">
    <source>
        <dbReference type="ARBA" id="ARBA00023077"/>
    </source>
</evidence>
<evidence type="ECO:0000256" key="2">
    <source>
        <dbReference type="ARBA" id="ARBA00022448"/>
    </source>
</evidence>
<evidence type="ECO:0000256" key="9">
    <source>
        <dbReference type="ARBA" id="ARBA00023136"/>
    </source>
</evidence>
<keyword evidence="4" id="KW-0410">Iron transport</keyword>
<feature type="compositionally biased region" description="Polar residues" evidence="11">
    <location>
        <begin position="63"/>
        <end position="76"/>
    </location>
</feature>
<evidence type="ECO:0000256" key="6">
    <source>
        <dbReference type="ARBA" id="ARBA00023004"/>
    </source>
</evidence>
<proteinExistence type="predicted"/>
<reference evidence="12 13" key="1">
    <citation type="submission" date="2020-12" db="EMBL/GenBank/DDBJ databases">
        <authorList>
            <person name="Awala S.I."/>
            <person name="Gwak J.-H."/>
            <person name="Kim S.-J."/>
            <person name="Rhee S.-K."/>
        </authorList>
    </citation>
    <scope>NUCLEOTIDE SEQUENCE [LARGE SCALE GENOMIC DNA]</scope>
    <source>
        <strain evidence="12 13">IT5</strain>
    </source>
</reference>
<dbReference type="InterPro" id="IPR036942">
    <property type="entry name" value="Beta-barrel_TonB_sf"/>
</dbReference>
<keyword evidence="10" id="KW-0998">Cell outer membrane</keyword>